<gene>
    <name evidence="1" type="ORF">CSSPTR1EN2_LOCUS21701</name>
</gene>
<keyword evidence="2" id="KW-1185">Reference proteome</keyword>
<dbReference type="PANTHER" id="PTHR34210">
    <property type="entry name" value="OS01G0252900 PROTEIN"/>
    <property type="match status" value="1"/>
</dbReference>
<evidence type="ECO:0000313" key="1">
    <source>
        <dbReference type="EMBL" id="CAK9233788.1"/>
    </source>
</evidence>
<accession>A0ABP0UYN7</accession>
<reference evidence="1" key="1">
    <citation type="submission" date="2024-02" db="EMBL/GenBank/DDBJ databases">
        <authorList>
            <consortium name="ELIXIR-Norway"/>
            <consortium name="Elixir Norway"/>
        </authorList>
    </citation>
    <scope>NUCLEOTIDE SEQUENCE</scope>
</reference>
<proteinExistence type="predicted"/>
<name>A0ABP0UYN7_9BRYO</name>
<protein>
    <submittedName>
        <fullName evidence="1">Uncharacterized protein</fullName>
    </submittedName>
</protein>
<dbReference type="Proteomes" id="UP001497512">
    <property type="component" value="Chromosome 8"/>
</dbReference>
<dbReference type="EMBL" id="OZ019900">
    <property type="protein sequence ID" value="CAK9233788.1"/>
    <property type="molecule type" value="Genomic_DNA"/>
</dbReference>
<evidence type="ECO:0000313" key="2">
    <source>
        <dbReference type="Proteomes" id="UP001497512"/>
    </source>
</evidence>
<dbReference type="PANTHER" id="PTHR34210:SF3">
    <property type="entry name" value="CCHC-TYPE DOMAIN-CONTAINING PROTEIN"/>
    <property type="match status" value="1"/>
</dbReference>
<sequence length="205" mass="22790">MTVIRAVNAVTKLVEQVEEEWKQQPVERKAQGVERGYRGGAPAVNPLIADQMQHVAVQQLQHGNPVPGCTETPPVDEEKLTIEHIASQLEARREPLIADLSRRMSHTLSPSFLESLIASGAGSMSAALAGKGPGRVDGGSTFYSDSARPYRTQAEQGMELELEYDEHSLNELEQWFLEETIELTEDQNKEEDKENAQHCKVCYCT</sequence>
<organism evidence="1 2">
    <name type="scientific">Sphagnum troendelagicum</name>
    <dbReference type="NCBI Taxonomy" id="128251"/>
    <lineage>
        <taxon>Eukaryota</taxon>
        <taxon>Viridiplantae</taxon>
        <taxon>Streptophyta</taxon>
        <taxon>Embryophyta</taxon>
        <taxon>Bryophyta</taxon>
        <taxon>Sphagnophytina</taxon>
        <taxon>Sphagnopsida</taxon>
        <taxon>Sphagnales</taxon>
        <taxon>Sphagnaceae</taxon>
        <taxon>Sphagnum</taxon>
    </lineage>
</organism>